<dbReference type="Gene3D" id="3.40.50.10140">
    <property type="entry name" value="Toll/interleukin-1 receptor homology (TIR) domain"/>
    <property type="match status" value="1"/>
</dbReference>
<dbReference type="InterPro" id="IPR044974">
    <property type="entry name" value="Disease_R_plants"/>
</dbReference>
<dbReference type="InterPro" id="IPR035897">
    <property type="entry name" value="Toll_tir_struct_dom_sf"/>
</dbReference>
<reference evidence="3" key="1">
    <citation type="submission" date="2020-06" db="EMBL/GenBank/DDBJ databases">
        <title>WGS assembly of Ceratodon purpureus strain R40.</title>
        <authorList>
            <person name="Carey S.B."/>
            <person name="Jenkins J."/>
            <person name="Shu S."/>
            <person name="Lovell J.T."/>
            <person name="Sreedasyam A."/>
            <person name="Maumus F."/>
            <person name="Tiley G.P."/>
            <person name="Fernandez-Pozo N."/>
            <person name="Barry K."/>
            <person name="Chen C."/>
            <person name="Wang M."/>
            <person name="Lipzen A."/>
            <person name="Daum C."/>
            <person name="Saski C.A."/>
            <person name="Payton A.C."/>
            <person name="Mcbreen J.C."/>
            <person name="Conrad R.E."/>
            <person name="Kollar L.M."/>
            <person name="Olsson S."/>
            <person name="Huttunen S."/>
            <person name="Landis J.B."/>
            <person name="Wickett N.J."/>
            <person name="Johnson M.G."/>
            <person name="Rensing S.A."/>
            <person name="Grimwood J."/>
            <person name="Schmutz J."/>
            <person name="Mcdaniel S.F."/>
        </authorList>
    </citation>
    <scope>NUCLEOTIDE SEQUENCE</scope>
    <source>
        <strain evidence="3">R40</strain>
    </source>
</reference>
<dbReference type="PANTHER" id="PTHR11017:SF579">
    <property type="entry name" value="TIR DOMAIN-CONTAINING PROTEIN"/>
    <property type="match status" value="1"/>
</dbReference>
<organism evidence="3 4">
    <name type="scientific">Ceratodon purpureus</name>
    <name type="common">Fire moss</name>
    <name type="synonym">Dicranum purpureum</name>
    <dbReference type="NCBI Taxonomy" id="3225"/>
    <lineage>
        <taxon>Eukaryota</taxon>
        <taxon>Viridiplantae</taxon>
        <taxon>Streptophyta</taxon>
        <taxon>Embryophyta</taxon>
        <taxon>Bryophyta</taxon>
        <taxon>Bryophytina</taxon>
        <taxon>Bryopsida</taxon>
        <taxon>Dicranidae</taxon>
        <taxon>Pseudoditrichales</taxon>
        <taxon>Ditrichaceae</taxon>
        <taxon>Ceratodon</taxon>
    </lineage>
</organism>
<dbReference type="Proteomes" id="UP000822688">
    <property type="component" value="Chromosome 5"/>
</dbReference>
<dbReference type="Pfam" id="PF13676">
    <property type="entry name" value="TIR_2"/>
    <property type="match status" value="1"/>
</dbReference>
<evidence type="ECO:0000313" key="3">
    <source>
        <dbReference type="EMBL" id="KAG0577188.1"/>
    </source>
</evidence>
<dbReference type="SMART" id="SM00255">
    <property type="entry name" value="TIR"/>
    <property type="match status" value="1"/>
</dbReference>
<evidence type="ECO:0000259" key="2">
    <source>
        <dbReference type="PROSITE" id="PS50104"/>
    </source>
</evidence>
<feature type="region of interest" description="Disordered" evidence="1">
    <location>
        <begin position="1"/>
        <end position="55"/>
    </location>
</feature>
<comment type="caution">
    <text evidence="3">The sequence shown here is derived from an EMBL/GenBank/DDBJ whole genome shotgun (WGS) entry which is preliminary data.</text>
</comment>
<dbReference type="SUPFAM" id="SSF52540">
    <property type="entry name" value="P-loop containing nucleoside triphosphate hydrolases"/>
    <property type="match status" value="1"/>
</dbReference>
<dbReference type="GO" id="GO:0006952">
    <property type="term" value="P:defense response"/>
    <property type="evidence" value="ECO:0007669"/>
    <property type="project" value="InterPro"/>
</dbReference>
<dbReference type="SUPFAM" id="SSF52200">
    <property type="entry name" value="Toll/Interleukin receptor TIR domain"/>
    <property type="match status" value="1"/>
</dbReference>
<evidence type="ECO:0000256" key="1">
    <source>
        <dbReference type="SAM" id="MobiDB-lite"/>
    </source>
</evidence>
<name>A0A8T0I3S0_CERPU</name>
<dbReference type="InterPro" id="IPR027417">
    <property type="entry name" value="P-loop_NTPase"/>
</dbReference>
<protein>
    <recommendedName>
        <fullName evidence="2">TIR domain-containing protein</fullName>
    </recommendedName>
</protein>
<dbReference type="Gene3D" id="3.80.10.10">
    <property type="entry name" value="Ribonuclease Inhibitor"/>
    <property type="match status" value="1"/>
</dbReference>
<gene>
    <name evidence="3" type="ORF">KC19_5G137400</name>
</gene>
<dbReference type="PANTHER" id="PTHR11017">
    <property type="entry name" value="LEUCINE-RICH REPEAT-CONTAINING PROTEIN"/>
    <property type="match status" value="1"/>
</dbReference>
<accession>A0A8T0I3S0</accession>
<dbReference type="PROSITE" id="PS50104">
    <property type="entry name" value="TIR"/>
    <property type="match status" value="1"/>
</dbReference>
<dbReference type="SUPFAM" id="SSF52047">
    <property type="entry name" value="RNI-like"/>
    <property type="match status" value="1"/>
</dbReference>
<proteinExistence type="predicted"/>
<keyword evidence="4" id="KW-1185">Reference proteome</keyword>
<dbReference type="PRINTS" id="PR00364">
    <property type="entry name" value="DISEASERSIST"/>
</dbReference>
<dbReference type="Gene3D" id="3.40.50.300">
    <property type="entry name" value="P-loop containing nucleotide triphosphate hydrolases"/>
    <property type="match status" value="1"/>
</dbReference>
<dbReference type="InterPro" id="IPR000157">
    <property type="entry name" value="TIR_dom"/>
</dbReference>
<dbReference type="Pfam" id="PF00931">
    <property type="entry name" value="NB-ARC"/>
    <property type="match status" value="1"/>
</dbReference>
<dbReference type="InterPro" id="IPR002182">
    <property type="entry name" value="NB-ARC"/>
</dbReference>
<evidence type="ECO:0000313" key="4">
    <source>
        <dbReference type="Proteomes" id="UP000822688"/>
    </source>
</evidence>
<feature type="domain" description="TIR" evidence="2">
    <location>
        <begin position="92"/>
        <end position="233"/>
    </location>
</feature>
<feature type="compositionally biased region" description="Basic and acidic residues" evidence="1">
    <location>
        <begin position="13"/>
        <end position="28"/>
    </location>
</feature>
<dbReference type="EMBL" id="CM026425">
    <property type="protein sequence ID" value="KAG0577188.1"/>
    <property type="molecule type" value="Genomic_DNA"/>
</dbReference>
<sequence>MENVMTVSGSEGPKLDAHGSDLCSDSRKRALGSHSCSDSRKRARSVRPDEEEQQVPSIFSCRHPAATMPADSRRPSESAHVERKSFFMLHKTKHKIFLSHSGAEKNFVEQLCVDLEATGYSFPFFDQRSHSLPKGKDFAALILEAAKLCHVGVVVLSETFLTSKWPMIELGKFHEAKKSENSSLNMLPLFFKLSIEDLDEQSISERWMPKWQEFASTDKRIDVNLWRDAVLALPKVNGLIFEKPRARHKSSTGIRSEVKYRSAIVQAILRLSSPDLLYGSSESMVGYNRLCEHLSSLFVEDTKSGVLLLGLYGMAGLGKTTMCKALNDYFHRELMGRVCHLELGDSSKALMRQKEVLEKLWGLKNDVLDGVKDVDQGRTLMRNCLEQDRIKRQSGVFLAIDNVSGDQRSLDEARAYLEAGFCPKSRILVTSRGQNIVEGLLSHSKFCKPVPSLTQEEAETVFLKMAAPGKMLSALTGEEGRGLALCVEQCRFPRGRGQQYHFLASRQYHPMAIRALANCFQNQAINKKSLSVWEKYLEAVDQGYSLDLFGVLEMQFKSLEQIEQLFFLDIALFGDKVSISLSAEDWVTWLGGLHMDSPPAFVKGVLKRLERSGILNEWLDIRSGMTMHQLYKEFAVWFVTKGVSLKNEWCVRECAPPNHERTRIRIVEFEGRIPTRRVQREWESLILLQLQSCTHVRELNLDGLDRLRHLELVDLKNLETLTLPSESDSLRFVLFSGLESLKRLPDFGSFRAFLRVISIRNCSNLKEPLRIEGCSNLGTLETDVRLCPQLSRSLATSLSSLRYLWILNDYGGRGGDELNLEGLGLCSQLQAITLANLSVKRVLGLTQVTRSIPVGILFSECPYLAEVPDGSDEASFVYMSRSRVASFWRKKPNRIISRDNVSGRTELQLHEKWRRDLGCSHTKEWEVEYQEHIQDFSSNVDSELFPEEPTMPDNDSHLPGIDQHPAHDNLINTSIVDLCKLRRLPAVIQCLEARISSVILITKMLSTRLYCGGVPYEFPEMKAAPMNVYAGSGGMSASNRQILDEIAQVLLGDSSASLSTEQAILLAARMGSMQAVIGSREFQSGPMGQAGFEGFPVADGSGGYYGASAGRGYGLGSGGPENNFDTNSRLTKCSNMLETSFNCLQKNSSTGDLLMNLPRVASLPQLFESVSTQVPLSRYMGIQ</sequence>
<dbReference type="AlphaFoldDB" id="A0A8T0I3S0"/>
<dbReference type="InterPro" id="IPR032675">
    <property type="entry name" value="LRR_dom_sf"/>
</dbReference>
<dbReference type="GO" id="GO:0007165">
    <property type="term" value="P:signal transduction"/>
    <property type="evidence" value="ECO:0007669"/>
    <property type="project" value="InterPro"/>
</dbReference>
<dbReference type="GO" id="GO:0043531">
    <property type="term" value="F:ADP binding"/>
    <property type="evidence" value="ECO:0007669"/>
    <property type="project" value="InterPro"/>
</dbReference>